<dbReference type="PANTHER" id="PTHR43037">
    <property type="entry name" value="UNNAMED PRODUCT-RELATED"/>
    <property type="match status" value="1"/>
</dbReference>
<dbReference type="GO" id="GO:0008236">
    <property type="term" value="F:serine-type peptidase activity"/>
    <property type="evidence" value="ECO:0007669"/>
    <property type="project" value="InterPro"/>
</dbReference>
<keyword evidence="5" id="KW-1185">Reference proteome</keyword>
<dbReference type="InterPro" id="IPR050955">
    <property type="entry name" value="Plant_Biomass_Hydrol_Est"/>
</dbReference>
<dbReference type="AlphaFoldDB" id="A0A1I4XPL4"/>
<name>A0A1I4XPL4_9FLAO</name>
<dbReference type="SUPFAM" id="SSF53474">
    <property type="entry name" value="alpha/beta-Hydrolases"/>
    <property type="match status" value="2"/>
</dbReference>
<protein>
    <submittedName>
        <fullName evidence="4">Prolyl oligopeptidase family protein</fullName>
    </submittedName>
</protein>
<feature type="signal peptide" evidence="2">
    <location>
        <begin position="1"/>
        <end position="18"/>
    </location>
</feature>
<dbReference type="PANTHER" id="PTHR43037:SF4">
    <property type="entry name" value="PEPTIDASE S9 PROLYL OLIGOPEPTIDASE CATALYTIC DOMAIN-CONTAINING PROTEIN"/>
    <property type="match status" value="1"/>
</dbReference>
<evidence type="ECO:0000313" key="4">
    <source>
        <dbReference type="EMBL" id="SFN27732.1"/>
    </source>
</evidence>
<dbReference type="Pfam" id="PF00326">
    <property type="entry name" value="Peptidase_S9"/>
    <property type="match status" value="1"/>
</dbReference>
<evidence type="ECO:0000313" key="5">
    <source>
        <dbReference type="Proteomes" id="UP000182961"/>
    </source>
</evidence>
<reference evidence="5" key="1">
    <citation type="submission" date="2016-10" db="EMBL/GenBank/DDBJ databases">
        <authorList>
            <person name="Varghese N."/>
            <person name="Submissions S."/>
        </authorList>
    </citation>
    <scope>NUCLEOTIDE SEQUENCE [LARGE SCALE GENOMIC DNA]</scope>
    <source>
        <strain evidence="5">DSM 4002</strain>
    </source>
</reference>
<dbReference type="eggNOG" id="COG1506">
    <property type="taxonomic scope" value="Bacteria"/>
</dbReference>
<dbReference type="InterPro" id="IPR001375">
    <property type="entry name" value="Peptidase_S9_cat"/>
</dbReference>
<dbReference type="Gene3D" id="3.40.50.1820">
    <property type="entry name" value="alpha/beta hydrolase"/>
    <property type="match status" value="1"/>
</dbReference>
<gene>
    <name evidence="4" type="ORF">SAMN05444143_10983</name>
</gene>
<dbReference type="EMBL" id="FOUT01000009">
    <property type="protein sequence ID" value="SFN27732.1"/>
    <property type="molecule type" value="Genomic_DNA"/>
</dbReference>
<evidence type="ECO:0000259" key="3">
    <source>
        <dbReference type="Pfam" id="PF00326"/>
    </source>
</evidence>
<dbReference type="RefSeq" id="WP_024981209.1">
    <property type="nucleotide sequence ID" value="NZ_CBCRUM010000006.1"/>
</dbReference>
<dbReference type="Proteomes" id="UP000182961">
    <property type="component" value="Unassembled WGS sequence"/>
</dbReference>
<sequence length="816" mass="91027">MRKLFLLLLSFQVTTMVAQTTVKGNVVEYFGKEKIETTAEGKVLHQFTNGFFLIDPIPAGTLFNGQDIVAWNYANTATLQSKVNKEWTPVSADSAGVFKSTDASKGFLFTQFNAANEQIVLLETTGGTRTYVNGFPHEGDTYDYGYALAPIVLKKGHNEFIFTAGRYGRVATKLVIPSKNILFTSRDMTLPDVIIGETNAKWGAIRIINATNKAVKGLTITTELATGEKTVYQTDAIMPLHVRKAKFLIPATTSNVVGPIKAVVTLSDSKGKVLDTMSFELQVRKATVHHERTFLSKVDKSVQYYSLAPALNPGPQALVLSVHGASVEARNQTRAYKQKDWTHIVAPTNRRPFGYNWEEWGRIDALEVLAEAKKILQPIPALTYLTGHSMGGHGSWFLGTNYPDKFAAVAPCASYPDIMTYRSEKTDLNNADTDAFSFIKRAANAGRVKSMIHNLKQSGVYVLHGDADSTVPVHHARTMRNVLSDFHPNFCYYEYPKGEHWYGDESVDWHPIFEFFKRQSIPENNQVTDIDFTTASPVVSAKDYWIKIEQQEQPFEFSNVKANWEKHFITITTQNVAMLELDLPSLKIKGTVVLKINDQQVTTVTDKKVLIAVQKGKVQLVNQLNTKQKYAERQGGFKYAFDNNVVLVYATGGTKAEKEWYENRARVDAETFYYRGNASIDVVADTDFNLKAYKDRNVVLYGNATTNKAWNVLLKNAPIQVKNNQISVGNKTLKGNDLATYFVYPRKDSPTALVGVVAGTGEKGMKATALNSYISGITGFPDVMIFTADMLKNGLSDMKVTGFFDNDWSVQSLKFY</sequence>
<keyword evidence="1 2" id="KW-0732">Signal</keyword>
<feature type="domain" description="Peptidase S9 prolyl oligopeptidase catalytic" evidence="3">
    <location>
        <begin position="383"/>
        <end position="518"/>
    </location>
</feature>
<feature type="chain" id="PRO_5010184099" evidence="2">
    <location>
        <begin position="19"/>
        <end position="816"/>
    </location>
</feature>
<organism evidence="4 5">
    <name type="scientific">Flavobacterium succinicans</name>
    <dbReference type="NCBI Taxonomy" id="29536"/>
    <lineage>
        <taxon>Bacteria</taxon>
        <taxon>Pseudomonadati</taxon>
        <taxon>Bacteroidota</taxon>
        <taxon>Flavobacteriia</taxon>
        <taxon>Flavobacteriales</taxon>
        <taxon>Flavobacteriaceae</taxon>
        <taxon>Flavobacterium</taxon>
    </lineage>
</organism>
<proteinExistence type="predicted"/>
<evidence type="ECO:0000256" key="1">
    <source>
        <dbReference type="ARBA" id="ARBA00022729"/>
    </source>
</evidence>
<evidence type="ECO:0000256" key="2">
    <source>
        <dbReference type="SAM" id="SignalP"/>
    </source>
</evidence>
<dbReference type="InterPro" id="IPR029058">
    <property type="entry name" value="AB_hydrolase_fold"/>
</dbReference>
<dbReference type="GO" id="GO:0006508">
    <property type="term" value="P:proteolysis"/>
    <property type="evidence" value="ECO:0007669"/>
    <property type="project" value="InterPro"/>
</dbReference>
<accession>A0A1I4XPL4</accession>